<name>A0A9W6GGR0_9BACT</name>
<feature type="signal peptide" evidence="2">
    <location>
        <begin position="1"/>
        <end position="19"/>
    </location>
</feature>
<dbReference type="Gene3D" id="2.50.20.10">
    <property type="entry name" value="Lipoprotein localisation LolA/LolB/LppX"/>
    <property type="match status" value="1"/>
</dbReference>
<protein>
    <submittedName>
        <fullName evidence="3">Outer membrane protein LolA</fullName>
    </submittedName>
</protein>
<gene>
    <name evidence="3" type="ORF">TISLANDTSLP1_13910</name>
</gene>
<dbReference type="Proteomes" id="UP001144297">
    <property type="component" value="Unassembled WGS sequence"/>
</dbReference>
<sequence length="203" mass="23815">MKILLINLFLFLFANPVFAQDNAITKLNNAYKNINDVSGNFIQTSYIKDLDKTQKFKGKFFIKADRIRWQYEGQFPQIIYLNKETLIVYDKIRKQAIKSRFSEEKYGQLPLALLSRMANIEKDFEITEKSEDSLILIPKTKMGNVKRIEIIIYEEDFPIKSLKITDNASNTVKIDFYSVKINVNLKDSIFKFVPKKDDTVLKY</sequence>
<comment type="caution">
    <text evidence="3">The sequence shown here is derived from an EMBL/GenBank/DDBJ whole genome shotgun (WGS) entry which is preliminary data.</text>
</comment>
<dbReference type="SUPFAM" id="SSF89392">
    <property type="entry name" value="Prokaryotic lipoproteins and lipoprotein localization factors"/>
    <property type="match status" value="1"/>
</dbReference>
<dbReference type="AlphaFoldDB" id="A0A9W6GGR0"/>
<keyword evidence="1 2" id="KW-0732">Signal</keyword>
<proteinExistence type="predicted"/>
<dbReference type="Pfam" id="PF03548">
    <property type="entry name" value="LolA"/>
    <property type="match status" value="1"/>
</dbReference>
<evidence type="ECO:0000313" key="3">
    <source>
        <dbReference type="EMBL" id="GLI53698.1"/>
    </source>
</evidence>
<dbReference type="PANTHER" id="PTHR35869:SF1">
    <property type="entry name" value="OUTER-MEMBRANE LIPOPROTEIN CARRIER PROTEIN"/>
    <property type="match status" value="1"/>
</dbReference>
<reference evidence="3" key="1">
    <citation type="submission" date="2022-12" db="EMBL/GenBank/DDBJ databases">
        <title>Reference genome sequencing for broad-spectrum identification of bacterial and archaeal isolates by mass spectrometry.</title>
        <authorList>
            <person name="Sekiguchi Y."/>
            <person name="Tourlousse D.M."/>
        </authorList>
    </citation>
    <scope>NUCLEOTIDE SEQUENCE</scope>
    <source>
        <strain evidence="3">TSL-P1</strain>
    </source>
</reference>
<evidence type="ECO:0000313" key="4">
    <source>
        <dbReference type="Proteomes" id="UP001144297"/>
    </source>
</evidence>
<feature type="chain" id="PRO_5040918051" evidence="2">
    <location>
        <begin position="20"/>
        <end position="203"/>
    </location>
</feature>
<accession>A0A9W6GGR0</accession>
<keyword evidence="4" id="KW-1185">Reference proteome</keyword>
<evidence type="ECO:0000256" key="1">
    <source>
        <dbReference type="ARBA" id="ARBA00022729"/>
    </source>
</evidence>
<dbReference type="EMBL" id="BSDX01000001">
    <property type="protein sequence ID" value="GLI53698.1"/>
    <property type="molecule type" value="Genomic_DNA"/>
</dbReference>
<dbReference type="InterPro" id="IPR029046">
    <property type="entry name" value="LolA/LolB/LppX"/>
</dbReference>
<dbReference type="InterPro" id="IPR004564">
    <property type="entry name" value="OM_lipoprot_carrier_LolA-like"/>
</dbReference>
<dbReference type="PANTHER" id="PTHR35869">
    <property type="entry name" value="OUTER-MEMBRANE LIPOPROTEIN CARRIER PROTEIN"/>
    <property type="match status" value="1"/>
</dbReference>
<dbReference type="CDD" id="cd16325">
    <property type="entry name" value="LolA"/>
    <property type="match status" value="1"/>
</dbReference>
<organism evidence="3 4">
    <name type="scientific">Thermodesulfovibrio yellowstonii</name>
    <dbReference type="NCBI Taxonomy" id="28262"/>
    <lineage>
        <taxon>Bacteria</taxon>
        <taxon>Pseudomonadati</taxon>
        <taxon>Nitrospirota</taxon>
        <taxon>Thermodesulfovibrionia</taxon>
        <taxon>Thermodesulfovibrionales</taxon>
        <taxon>Thermodesulfovibrionaceae</taxon>
        <taxon>Thermodesulfovibrio</taxon>
    </lineage>
</organism>
<evidence type="ECO:0000256" key="2">
    <source>
        <dbReference type="SAM" id="SignalP"/>
    </source>
</evidence>